<reference evidence="1" key="1">
    <citation type="journal article" date="2020" name="Fungal Divers.">
        <title>Resolving the Mortierellaceae phylogeny through synthesis of multi-gene phylogenetics and phylogenomics.</title>
        <authorList>
            <person name="Vandepol N."/>
            <person name="Liber J."/>
            <person name="Desiro A."/>
            <person name="Na H."/>
            <person name="Kennedy M."/>
            <person name="Barry K."/>
            <person name="Grigoriev I.V."/>
            <person name="Miller A.N."/>
            <person name="O'Donnell K."/>
            <person name="Stajich J.E."/>
            <person name="Bonito G."/>
        </authorList>
    </citation>
    <scope>NUCLEOTIDE SEQUENCE</scope>
    <source>
        <strain evidence="1">NVP60</strain>
    </source>
</reference>
<name>A0A9P6UDS5_9FUNG</name>
<feature type="non-terminal residue" evidence="1">
    <location>
        <position position="1"/>
    </location>
</feature>
<gene>
    <name evidence="1" type="ORF">BGZ97_010774</name>
</gene>
<dbReference type="EMBL" id="JAAAIN010005730">
    <property type="protein sequence ID" value="KAG0273227.1"/>
    <property type="molecule type" value="Genomic_DNA"/>
</dbReference>
<dbReference type="Proteomes" id="UP000823405">
    <property type="component" value="Unassembled WGS sequence"/>
</dbReference>
<proteinExistence type="predicted"/>
<comment type="caution">
    <text evidence="1">The sequence shown here is derived from an EMBL/GenBank/DDBJ whole genome shotgun (WGS) entry which is preliminary data.</text>
</comment>
<keyword evidence="2" id="KW-1185">Reference proteome</keyword>
<feature type="non-terminal residue" evidence="1">
    <location>
        <position position="203"/>
    </location>
</feature>
<dbReference type="AlphaFoldDB" id="A0A9P6UDS5"/>
<sequence>FLGSHCTDLWQHIQKNLGNPEGYKIGRTMGFQLADIYSTRRSSLFLDGGLVVQKDLARRSRNKDKGKSVATIRKTVAQIKATSEKGRWSSGSKITTVKKKLPSVFVMTAQFKQDFIRGLREVFETVIECKGEADTAIGQLHAISTSITVDGEELQRIAVSGDSDLHGYTHVKYVLRVLPGHAGYRYLTKDIIRSALDVPSDEH</sequence>
<accession>A0A9P6UDS5</accession>
<evidence type="ECO:0000313" key="1">
    <source>
        <dbReference type="EMBL" id="KAG0273227.1"/>
    </source>
</evidence>
<dbReference type="OrthoDB" id="2449149at2759"/>
<evidence type="ECO:0000313" key="2">
    <source>
        <dbReference type="Proteomes" id="UP000823405"/>
    </source>
</evidence>
<organism evidence="1 2">
    <name type="scientific">Linnemannia gamsii</name>
    <dbReference type="NCBI Taxonomy" id="64522"/>
    <lineage>
        <taxon>Eukaryota</taxon>
        <taxon>Fungi</taxon>
        <taxon>Fungi incertae sedis</taxon>
        <taxon>Mucoromycota</taxon>
        <taxon>Mortierellomycotina</taxon>
        <taxon>Mortierellomycetes</taxon>
        <taxon>Mortierellales</taxon>
        <taxon>Mortierellaceae</taxon>
        <taxon>Linnemannia</taxon>
    </lineage>
</organism>
<protein>
    <submittedName>
        <fullName evidence="1">Uncharacterized protein</fullName>
    </submittedName>
</protein>